<dbReference type="Pfam" id="PF13333">
    <property type="entry name" value="rve_2"/>
    <property type="match status" value="1"/>
</dbReference>
<gene>
    <name evidence="2" type="ORF">CEPID_11565</name>
</gene>
<evidence type="ECO:0000313" key="3">
    <source>
        <dbReference type="Proteomes" id="UP000035368"/>
    </source>
</evidence>
<keyword evidence="3" id="KW-1185">Reference proteome</keyword>
<proteinExistence type="predicted"/>
<evidence type="ECO:0000259" key="1">
    <source>
        <dbReference type="Pfam" id="PF13333"/>
    </source>
</evidence>
<dbReference type="PATRIC" id="fig|1050174.4.peg.2334"/>
<evidence type="ECO:0000313" key="2">
    <source>
        <dbReference type="EMBL" id="AKK04141.1"/>
    </source>
</evidence>
<reference evidence="2 3" key="1">
    <citation type="submission" date="2015-05" db="EMBL/GenBank/DDBJ databases">
        <title>Complete genome sequence of Corynebacterium epidermidicanis DSM 45586, isolated from the skin of a dog suffering from pruritus.</title>
        <authorList>
            <person name="Ruckert C."/>
            <person name="Albersmeier A."/>
            <person name="Winkler A."/>
            <person name="Tauch A."/>
        </authorList>
    </citation>
    <scope>NUCLEOTIDE SEQUENCE [LARGE SCALE GENOMIC DNA]</scope>
    <source>
        <strain evidence="2 3">DSM 45586</strain>
    </source>
</reference>
<protein>
    <submittedName>
        <fullName evidence="2">Integrase core domain</fullName>
    </submittedName>
</protein>
<dbReference type="GO" id="GO:0015074">
    <property type="term" value="P:DNA integration"/>
    <property type="evidence" value="ECO:0007669"/>
    <property type="project" value="InterPro"/>
</dbReference>
<accession>A0A0G3GSM2</accession>
<organism evidence="2 3">
    <name type="scientific">Corynebacterium epidermidicanis</name>
    <dbReference type="NCBI Taxonomy" id="1050174"/>
    <lineage>
        <taxon>Bacteria</taxon>
        <taxon>Bacillati</taxon>
        <taxon>Actinomycetota</taxon>
        <taxon>Actinomycetes</taxon>
        <taxon>Mycobacteriales</taxon>
        <taxon>Corynebacteriaceae</taxon>
        <taxon>Corynebacterium</taxon>
    </lineage>
</organism>
<sequence>MNQGFQHQHSSWRDLINSIGGVQSMSRKGDWYNNEHIQIRLKGLTPMQYRSQALKPLTA</sequence>
<dbReference type="InterPro" id="IPR001584">
    <property type="entry name" value="Integrase_cat-core"/>
</dbReference>
<dbReference type="EMBL" id="CP011541">
    <property type="protein sequence ID" value="AKK04141.1"/>
    <property type="molecule type" value="Genomic_DNA"/>
</dbReference>
<feature type="domain" description="Integrase catalytic" evidence="1">
    <location>
        <begin position="30"/>
        <end position="54"/>
    </location>
</feature>
<dbReference type="AlphaFoldDB" id="A0A0G3GSM2"/>
<name>A0A0G3GSM2_9CORY</name>
<dbReference type="Proteomes" id="UP000035368">
    <property type="component" value="Chromosome"/>
</dbReference>
<dbReference type="KEGG" id="cei:CEPID_11565"/>